<dbReference type="Proteomes" id="UP000282985">
    <property type="component" value="Unassembled WGS sequence"/>
</dbReference>
<dbReference type="SMART" id="SM00710">
    <property type="entry name" value="PbH1"/>
    <property type="match status" value="6"/>
</dbReference>
<dbReference type="EMBL" id="RJJX01000001">
    <property type="protein sequence ID" value="RUT79888.1"/>
    <property type="molecule type" value="Genomic_DNA"/>
</dbReference>
<protein>
    <submittedName>
        <fullName evidence="3">Right-handed parallel beta-helix repeat-containing protein</fullName>
    </submittedName>
</protein>
<dbReference type="InterPro" id="IPR039448">
    <property type="entry name" value="Beta_helix"/>
</dbReference>
<name>A0A434AZ41_9BACT</name>
<dbReference type="InterPro" id="IPR012334">
    <property type="entry name" value="Pectin_lyas_fold"/>
</dbReference>
<accession>A0A434AZ41</accession>
<keyword evidence="4" id="KW-1185">Reference proteome</keyword>
<dbReference type="SUPFAM" id="SSF51126">
    <property type="entry name" value="Pectin lyase-like"/>
    <property type="match status" value="1"/>
</dbReference>
<dbReference type="Pfam" id="PF13229">
    <property type="entry name" value="Beta_helix"/>
    <property type="match status" value="1"/>
</dbReference>
<dbReference type="InterPro" id="IPR011050">
    <property type="entry name" value="Pectin_lyase_fold/virulence"/>
</dbReference>
<evidence type="ECO:0000313" key="3">
    <source>
        <dbReference type="EMBL" id="RUT79888.1"/>
    </source>
</evidence>
<evidence type="ECO:0000259" key="2">
    <source>
        <dbReference type="Pfam" id="PF13229"/>
    </source>
</evidence>
<reference evidence="3 4" key="1">
    <citation type="submission" date="2018-11" db="EMBL/GenBank/DDBJ databases">
        <title>Parancylomarina longa gen. nov., sp. nov., isolated from sediments of southern Okinawa.</title>
        <authorList>
            <person name="Fu T."/>
        </authorList>
    </citation>
    <scope>NUCLEOTIDE SEQUENCE [LARGE SCALE GENOMIC DNA]</scope>
    <source>
        <strain evidence="3 4">T3-2 S1-C</strain>
    </source>
</reference>
<dbReference type="OrthoDB" id="1118999at2"/>
<feature type="region of interest" description="Disordered" evidence="1">
    <location>
        <begin position="57"/>
        <end position="79"/>
    </location>
</feature>
<dbReference type="AlphaFoldDB" id="A0A434AZ41"/>
<evidence type="ECO:0000313" key="4">
    <source>
        <dbReference type="Proteomes" id="UP000282985"/>
    </source>
</evidence>
<evidence type="ECO:0000256" key="1">
    <source>
        <dbReference type="SAM" id="MobiDB-lite"/>
    </source>
</evidence>
<dbReference type="InterPro" id="IPR006626">
    <property type="entry name" value="PbH1"/>
</dbReference>
<feature type="domain" description="Right handed beta helix" evidence="2">
    <location>
        <begin position="147"/>
        <end position="305"/>
    </location>
</feature>
<organism evidence="3 4">
    <name type="scientific">Ancylomarina longa</name>
    <dbReference type="NCBI Taxonomy" id="2487017"/>
    <lineage>
        <taxon>Bacteria</taxon>
        <taxon>Pseudomonadati</taxon>
        <taxon>Bacteroidota</taxon>
        <taxon>Bacteroidia</taxon>
        <taxon>Marinilabiliales</taxon>
        <taxon>Marinifilaceae</taxon>
        <taxon>Ancylomarina</taxon>
    </lineage>
</organism>
<dbReference type="Gene3D" id="2.160.20.10">
    <property type="entry name" value="Single-stranded right-handed beta-helix, Pectin lyase-like"/>
    <property type="match status" value="2"/>
</dbReference>
<sequence>MVWKWVFFVKILKRNKLYLIIISMRTERKVIAVMMILTMWFSFASCDSELTEDTASPEVVTPVDSVGNSGNDGNTKNENRPIIENQVFTETATFYGHENDSLVIRNCTFENINGEGLILGDVDEVIVEDCTFRNITGNAVRFATTRTSNNIRIENNEIYDIDNCGILTQEGHVHVNILNNRIYRVALNAEKGPHGIYLIGKDFLVEGNTIHDVGSGPAAGITTRTYGKISRNKIYNVTGSGIDYSSDHPGYGGKLLIENNIIYDNDRKGIHLMGGPADSKIGSAIIRFNTVLSNNDEMAVWVDSGYYMDATFEVYGNILINTSGAENYLFVSPQHALDFEGYNLTGTKDMGFVDFEGRNLHITSTSDAVNYVDGATDYPEYDFDGSDLREQVSQDAGADEI</sequence>
<gene>
    <name evidence="3" type="ORF">DLK05_00600</name>
</gene>
<proteinExistence type="predicted"/>
<comment type="caution">
    <text evidence="3">The sequence shown here is derived from an EMBL/GenBank/DDBJ whole genome shotgun (WGS) entry which is preliminary data.</text>
</comment>